<protein>
    <submittedName>
        <fullName evidence="3">Uncharacterized protein</fullName>
    </submittedName>
</protein>
<keyword evidence="2" id="KW-0732">Signal</keyword>
<organism evidence="3 4">
    <name type="scientific">Polypedilum vanderplanki</name>
    <name type="common">Sleeping chironomid midge</name>
    <dbReference type="NCBI Taxonomy" id="319348"/>
    <lineage>
        <taxon>Eukaryota</taxon>
        <taxon>Metazoa</taxon>
        <taxon>Ecdysozoa</taxon>
        <taxon>Arthropoda</taxon>
        <taxon>Hexapoda</taxon>
        <taxon>Insecta</taxon>
        <taxon>Pterygota</taxon>
        <taxon>Neoptera</taxon>
        <taxon>Endopterygota</taxon>
        <taxon>Diptera</taxon>
        <taxon>Nematocera</taxon>
        <taxon>Chironomoidea</taxon>
        <taxon>Chironomidae</taxon>
        <taxon>Chironominae</taxon>
        <taxon>Polypedilum</taxon>
        <taxon>Polypedilum</taxon>
    </lineage>
</organism>
<dbReference type="EMBL" id="JADBJN010000001">
    <property type="protein sequence ID" value="KAG5683955.1"/>
    <property type="molecule type" value="Genomic_DNA"/>
</dbReference>
<feature type="compositionally biased region" description="Acidic residues" evidence="1">
    <location>
        <begin position="85"/>
        <end position="94"/>
    </location>
</feature>
<evidence type="ECO:0000256" key="1">
    <source>
        <dbReference type="SAM" id="MobiDB-lite"/>
    </source>
</evidence>
<reference evidence="3" key="1">
    <citation type="submission" date="2021-03" db="EMBL/GenBank/DDBJ databases">
        <title>Chromosome level genome of the anhydrobiotic midge Polypedilum vanderplanki.</title>
        <authorList>
            <person name="Yoshida Y."/>
            <person name="Kikawada T."/>
            <person name="Gusev O."/>
        </authorList>
    </citation>
    <scope>NUCLEOTIDE SEQUENCE</scope>
    <source>
        <strain evidence="3">NIAS01</strain>
        <tissue evidence="3">Whole body or cell culture</tissue>
    </source>
</reference>
<accession>A0A9J6CQU0</accession>
<sequence>MKWLIVLPLFIGFIGHYEAHGNKKETTPIASTATLSELYSVEASHEAYRPAKANLPPLNDEAEALSNQKNRFSDIFSSISHEYRDTDDDGDDDNDSGRHKSLINNKPTDVTVSLDDESALNALKFSTTTITLSSAASTSTRHAINSTISNSVIDDGQMMMKMIKNRCNSLIRKGKILEYLQLGDKLVKMDAKSSNSGNGKFQLDVIHDVFSTTTSLLAGIIYKGKVE</sequence>
<keyword evidence="4" id="KW-1185">Reference proteome</keyword>
<proteinExistence type="predicted"/>
<feature type="chain" id="PRO_5039887579" evidence="2">
    <location>
        <begin position="20"/>
        <end position="227"/>
    </location>
</feature>
<evidence type="ECO:0000256" key="2">
    <source>
        <dbReference type="SAM" id="SignalP"/>
    </source>
</evidence>
<dbReference type="Proteomes" id="UP001107558">
    <property type="component" value="Chromosome 1"/>
</dbReference>
<name>A0A9J6CQU0_POLVA</name>
<evidence type="ECO:0000313" key="3">
    <source>
        <dbReference type="EMBL" id="KAG5683955.1"/>
    </source>
</evidence>
<dbReference type="AlphaFoldDB" id="A0A9J6CQU0"/>
<gene>
    <name evidence="3" type="ORF">PVAND_013210</name>
</gene>
<feature type="signal peptide" evidence="2">
    <location>
        <begin position="1"/>
        <end position="19"/>
    </location>
</feature>
<evidence type="ECO:0000313" key="4">
    <source>
        <dbReference type="Proteomes" id="UP001107558"/>
    </source>
</evidence>
<feature type="region of interest" description="Disordered" evidence="1">
    <location>
        <begin position="83"/>
        <end position="104"/>
    </location>
</feature>
<dbReference type="OrthoDB" id="10653316at2759"/>
<comment type="caution">
    <text evidence="3">The sequence shown here is derived from an EMBL/GenBank/DDBJ whole genome shotgun (WGS) entry which is preliminary data.</text>
</comment>